<dbReference type="Proteomes" id="UP001165143">
    <property type="component" value="Unassembled WGS sequence"/>
</dbReference>
<sequence length="84" mass="8998">MTVELTTHLDDDLVAHLHAEAQRAGVDLDTHLGRVLAADYRAAHGSREERAARARALAAAAVHEWNGAGRPEGGGVDFEDVFGR</sequence>
<protein>
    <submittedName>
        <fullName evidence="1">Uncharacterized protein</fullName>
    </submittedName>
</protein>
<dbReference type="RefSeq" id="WP_033254884.1">
    <property type="nucleotide sequence ID" value="NZ_BSRX01000014.1"/>
</dbReference>
<dbReference type="OrthoDB" id="3873024at2"/>
<accession>A0A9W6PH09</accession>
<evidence type="ECO:0000313" key="1">
    <source>
        <dbReference type="EMBL" id="GLW54707.1"/>
    </source>
</evidence>
<gene>
    <name evidence="1" type="ORF">Kpho01_27180</name>
</gene>
<name>A0A9W6PH09_9ACTN</name>
<evidence type="ECO:0000313" key="2">
    <source>
        <dbReference type="Proteomes" id="UP001165143"/>
    </source>
</evidence>
<proteinExistence type="predicted"/>
<dbReference type="EMBL" id="BSRX01000014">
    <property type="protein sequence ID" value="GLW54707.1"/>
    <property type="molecule type" value="Genomic_DNA"/>
</dbReference>
<dbReference type="AlphaFoldDB" id="A0A9W6PH09"/>
<organism evidence="1 2">
    <name type="scientific">Kitasatospora phosalacinea</name>
    <dbReference type="NCBI Taxonomy" id="2065"/>
    <lineage>
        <taxon>Bacteria</taxon>
        <taxon>Bacillati</taxon>
        <taxon>Actinomycetota</taxon>
        <taxon>Actinomycetes</taxon>
        <taxon>Kitasatosporales</taxon>
        <taxon>Streptomycetaceae</taxon>
        <taxon>Kitasatospora</taxon>
    </lineage>
</organism>
<comment type="caution">
    <text evidence="1">The sequence shown here is derived from an EMBL/GenBank/DDBJ whole genome shotgun (WGS) entry which is preliminary data.</text>
</comment>
<reference evidence="1" key="1">
    <citation type="submission" date="2023-02" db="EMBL/GenBank/DDBJ databases">
        <title>Kitasatospora phosalacinea NBRC 14362.</title>
        <authorList>
            <person name="Ichikawa N."/>
            <person name="Sato H."/>
            <person name="Tonouchi N."/>
        </authorList>
    </citation>
    <scope>NUCLEOTIDE SEQUENCE</scope>
    <source>
        <strain evidence="1">NBRC 14362</strain>
    </source>
</reference>